<accession>A0A8S4EHT9</accession>
<dbReference type="PANTHER" id="PTHR16528">
    <property type="entry name" value="GOLGI-ASSOCIATED PDZ AND COILED-COIL MOTIF-CONTAINING"/>
    <property type="match status" value="1"/>
</dbReference>
<dbReference type="GO" id="GO:0005794">
    <property type="term" value="C:Golgi apparatus"/>
    <property type="evidence" value="ECO:0007669"/>
    <property type="project" value="InterPro"/>
</dbReference>
<dbReference type="GO" id="GO:2000009">
    <property type="term" value="P:negative regulation of protein localization to cell surface"/>
    <property type="evidence" value="ECO:0007669"/>
    <property type="project" value="TreeGrafter"/>
</dbReference>
<dbReference type="GO" id="GO:0030140">
    <property type="term" value="C:trans-Golgi network transport vesicle"/>
    <property type="evidence" value="ECO:0007669"/>
    <property type="project" value="TreeGrafter"/>
</dbReference>
<comment type="caution">
    <text evidence="2">The sequence shown here is derived from an EMBL/GenBank/DDBJ whole genome shotgun (WGS) entry which is preliminary data.</text>
</comment>
<protein>
    <submittedName>
        <fullName evidence="2">(diamondback moth) hypothetical protein</fullName>
    </submittedName>
</protein>
<feature type="coiled-coil region" evidence="1">
    <location>
        <begin position="27"/>
        <end position="90"/>
    </location>
</feature>
<dbReference type="EMBL" id="CAJHNJ030000017">
    <property type="protein sequence ID" value="CAG9115546.1"/>
    <property type="molecule type" value="Genomic_DNA"/>
</dbReference>
<dbReference type="Proteomes" id="UP000653454">
    <property type="component" value="Unassembled WGS sequence"/>
</dbReference>
<dbReference type="GO" id="GO:0044325">
    <property type="term" value="F:transmembrane transporter binding"/>
    <property type="evidence" value="ECO:0007669"/>
    <property type="project" value="TreeGrafter"/>
</dbReference>
<proteinExistence type="predicted"/>
<sequence length="131" mass="14603">MSRGDLSAPYRAPIHKATRQAPHYIYNIKLQAELVDMRAELVQARAVIASHKDSSLESPASQSAVARAEAQQLARENAALRETVLALHSELFGARLATKYLDKELAGRIQQLQLLGRDMRAELRDSLWAQV</sequence>
<keyword evidence="1" id="KW-0175">Coiled coil</keyword>
<evidence type="ECO:0000313" key="2">
    <source>
        <dbReference type="EMBL" id="CAG9115546.1"/>
    </source>
</evidence>
<gene>
    <name evidence="2" type="ORF">PLXY2_LOCUS5777</name>
</gene>
<name>A0A8S4EHT9_PLUXY</name>
<reference evidence="2" key="1">
    <citation type="submission" date="2020-11" db="EMBL/GenBank/DDBJ databases">
        <authorList>
            <person name="Whiteford S."/>
        </authorList>
    </citation>
    <scope>NUCLEOTIDE SEQUENCE</scope>
</reference>
<dbReference type="InterPro" id="IPR038879">
    <property type="entry name" value="GOPC"/>
</dbReference>
<evidence type="ECO:0000256" key="1">
    <source>
        <dbReference type="SAM" id="Coils"/>
    </source>
</evidence>
<dbReference type="AlphaFoldDB" id="A0A8S4EHT9"/>
<organism evidence="2 3">
    <name type="scientific">Plutella xylostella</name>
    <name type="common">Diamondback moth</name>
    <name type="synonym">Plutella maculipennis</name>
    <dbReference type="NCBI Taxonomy" id="51655"/>
    <lineage>
        <taxon>Eukaryota</taxon>
        <taxon>Metazoa</taxon>
        <taxon>Ecdysozoa</taxon>
        <taxon>Arthropoda</taxon>
        <taxon>Hexapoda</taxon>
        <taxon>Insecta</taxon>
        <taxon>Pterygota</taxon>
        <taxon>Neoptera</taxon>
        <taxon>Endopterygota</taxon>
        <taxon>Lepidoptera</taxon>
        <taxon>Glossata</taxon>
        <taxon>Ditrysia</taxon>
        <taxon>Yponomeutoidea</taxon>
        <taxon>Plutellidae</taxon>
        <taxon>Plutella</taxon>
    </lineage>
</organism>
<evidence type="ECO:0000313" key="3">
    <source>
        <dbReference type="Proteomes" id="UP000653454"/>
    </source>
</evidence>
<keyword evidence="3" id="KW-1185">Reference proteome</keyword>
<dbReference type="GO" id="GO:0016020">
    <property type="term" value="C:membrane"/>
    <property type="evidence" value="ECO:0007669"/>
    <property type="project" value="TreeGrafter"/>
</dbReference>
<dbReference type="PANTHER" id="PTHR16528:SF2">
    <property type="entry name" value="GOLGI-ASSOCIATED PDZ AND COILED-COIL MOTIF-CONTAINING PROTEIN"/>
    <property type="match status" value="1"/>
</dbReference>